<feature type="region of interest" description="Disordered" evidence="1">
    <location>
        <begin position="1"/>
        <end position="47"/>
    </location>
</feature>
<feature type="region of interest" description="Disordered" evidence="1">
    <location>
        <begin position="314"/>
        <end position="334"/>
    </location>
</feature>
<keyword evidence="2" id="KW-1133">Transmembrane helix</keyword>
<dbReference type="AlphaFoldDB" id="A0A9W9YAH2"/>
<feature type="compositionally biased region" description="Acidic residues" evidence="1">
    <location>
        <begin position="21"/>
        <end position="30"/>
    </location>
</feature>
<organism evidence="3 4">
    <name type="scientific">Desmophyllum pertusum</name>
    <dbReference type="NCBI Taxonomy" id="174260"/>
    <lineage>
        <taxon>Eukaryota</taxon>
        <taxon>Metazoa</taxon>
        <taxon>Cnidaria</taxon>
        <taxon>Anthozoa</taxon>
        <taxon>Hexacorallia</taxon>
        <taxon>Scleractinia</taxon>
        <taxon>Caryophylliina</taxon>
        <taxon>Caryophylliidae</taxon>
        <taxon>Desmophyllum</taxon>
    </lineage>
</organism>
<protein>
    <submittedName>
        <fullName evidence="3">Uncharacterized protein</fullName>
    </submittedName>
</protein>
<evidence type="ECO:0000313" key="3">
    <source>
        <dbReference type="EMBL" id="KAJ7328602.1"/>
    </source>
</evidence>
<keyword evidence="2" id="KW-0472">Membrane</keyword>
<feature type="transmembrane region" description="Helical" evidence="2">
    <location>
        <begin position="406"/>
        <end position="426"/>
    </location>
</feature>
<gene>
    <name evidence="3" type="ORF">OS493_023871</name>
</gene>
<comment type="caution">
    <text evidence="3">The sequence shown here is derived from an EMBL/GenBank/DDBJ whole genome shotgun (WGS) entry which is preliminary data.</text>
</comment>
<keyword evidence="2" id="KW-0812">Transmembrane</keyword>
<name>A0A9W9YAH2_9CNID</name>
<proteinExistence type="predicted"/>
<feature type="transmembrane region" description="Helical" evidence="2">
    <location>
        <begin position="432"/>
        <end position="452"/>
    </location>
</feature>
<sequence>MAEGGDEFGMDNPGLDHDLDHDDDDDEQEVDTTRPFQPGTASTPYHEGEQIPMQTFRHEQSGLPSFDEEIPLLGAFTHQDDKPAFLEKAKNFIKARFPRVDFAKLGPIGFGKKIGNEDTIVSFGPNGGETEIFFKDNSALLKKYTDSKKAALGPRAKDIIAEGEDSIREQRQRVIEAAQQLKDAEKTAAEKEKTAQEVRNLRNRLEQTDARLDAIQDEHGSNVESEAELRRLQQLKKNLQTDLENEKKEVSALEKQAKNVGKARAKVEKLQADLAAKESDRNTLEERLNDTRALDALKEQEAEMQRQNEEDQAIIQDEAASRSDKGAAEGRVAERNEELARLQTQIAEREIARPLSERIKEIFKKYGVTVTAVLLAAGVTIGAVIGTITNALKATGKALGKGLKEMGAKTASLLPGLIGSIASFLFKTAGQAIGFLAEHTWLLILAAVAFMFEKVVKKRR</sequence>
<evidence type="ECO:0000256" key="1">
    <source>
        <dbReference type="SAM" id="MobiDB-lite"/>
    </source>
</evidence>
<evidence type="ECO:0000256" key="2">
    <source>
        <dbReference type="SAM" id="Phobius"/>
    </source>
</evidence>
<feature type="compositionally biased region" description="Basic and acidic residues" evidence="1">
    <location>
        <begin position="319"/>
        <end position="334"/>
    </location>
</feature>
<dbReference type="OrthoDB" id="5965552at2759"/>
<feature type="transmembrane region" description="Helical" evidence="2">
    <location>
        <begin position="366"/>
        <end position="385"/>
    </location>
</feature>
<keyword evidence="4" id="KW-1185">Reference proteome</keyword>
<accession>A0A9W9YAH2</accession>
<reference evidence="3" key="1">
    <citation type="submission" date="2023-01" db="EMBL/GenBank/DDBJ databases">
        <title>Genome assembly of the deep-sea coral Lophelia pertusa.</title>
        <authorList>
            <person name="Herrera S."/>
            <person name="Cordes E."/>
        </authorList>
    </citation>
    <scope>NUCLEOTIDE SEQUENCE</scope>
    <source>
        <strain evidence="3">USNM1676648</strain>
        <tissue evidence="3">Polyp</tissue>
    </source>
</reference>
<evidence type="ECO:0000313" key="4">
    <source>
        <dbReference type="Proteomes" id="UP001163046"/>
    </source>
</evidence>
<dbReference type="Proteomes" id="UP001163046">
    <property type="component" value="Unassembled WGS sequence"/>
</dbReference>
<dbReference type="EMBL" id="MU827795">
    <property type="protein sequence ID" value="KAJ7328602.1"/>
    <property type="molecule type" value="Genomic_DNA"/>
</dbReference>